<evidence type="ECO:0000313" key="2">
    <source>
        <dbReference type="WBParaSite" id="RSKR_0000281200.1"/>
    </source>
</evidence>
<dbReference type="Proteomes" id="UP000095286">
    <property type="component" value="Unplaced"/>
</dbReference>
<accession>A0AC35TQE5</accession>
<dbReference type="WBParaSite" id="RSKR_0000281200.1">
    <property type="protein sequence ID" value="RSKR_0000281200.1"/>
    <property type="gene ID" value="RSKR_0000281200"/>
</dbReference>
<protein>
    <submittedName>
        <fullName evidence="2">Transposase</fullName>
    </submittedName>
</protein>
<proteinExistence type="predicted"/>
<evidence type="ECO:0000313" key="1">
    <source>
        <dbReference type="Proteomes" id="UP000095286"/>
    </source>
</evidence>
<reference evidence="2" key="1">
    <citation type="submission" date="2016-11" db="UniProtKB">
        <authorList>
            <consortium name="WormBaseParasite"/>
        </authorList>
    </citation>
    <scope>IDENTIFICATION</scope>
    <source>
        <strain evidence="2">KR3021</strain>
    </source>
</reference>
<name>A0AC35TQE5_9BILA</name>
<sequence length="106" mass="12241">MFFKRYYTEDVFIDRSSRWFKHPVKASLNKAYNKKLYHKTRFARADSDIAPAVVVPAELPDHEFFEKVSETGNTIIVDGHFGSKKNFNFNALSGEVVVPYDSKDFA</sequence>
<organism evidence="1 2">
    <name type="scientific">Rhabditophanes sp. KR3021</name>
    <dbReference type="NCBI Taxonomy" id="114890"/>
    <lineage>
        <taxon>Eukaryota</taxon>
        <taxon>Metazoa</taxon>
        <taxon>Ecdysozoa</taxon>
        <taxon>Nematoda</taxon>
        <taxon>Chromadorea</taxon>
        <taxon>Rhabditida</taxon>
        <taxon>Tylenchina</taxon>
        <taxon>Panagrolaimomorpha</taxon>
        <taxon>Strongyloidoidea</taxon>
        <taxon>Alloionematidae</taxon>
        <taxon>Rhabditophanes</taxon>
    </lineage>
</organism>